<dbReference type="AlphaFoldDB" id="A0A9P9JE87"/>
<proteinExistence type="predicted"/>
<evidence type="ECO:0000313" key="2">
    <source>
        <dbReference type="EMBL" id="KAH7162308.1"/>
    </source>
</evidence>
<organism evidence="2 3">
    <name type="scientific">Dactylonectria estremocensis</name>
    <dbReference type="NCBI Taxonomy" id="1079267"/>
    <lineage>
        <taxon>Eukaryota</taxon>
        <taxon>Fungi</taxon>
        <taxon>Dikarya</taxon>
        <taxon>Ascomycota</taxon>
        <taxon>Pezizomycotina</taxon>
        <taxon>Sordariomycetes</taxon>
        <taxon>Hypocreomycetidae</taxon>
        <taxon>Hypocreales</taxon>
        <taxon>Nectriaceae</taxon>
        <taxon>Dactylonectria</taxon>
    </lineage>
</organism>
<name>A0A9P9JE87_9HYPO</name>
<feature type="region of interest" description="Disordered" evidence="1">
    <location>
        <begin position="155"/>
        <end position="184"/>
    </location>
</feature>
<accession>A0A9P9JE87</accession>
<reference evidence="2" key="1">
    <citation type="journal article" date="2021" name="Nat. Commun.">
        <title>Genetic determinants of endophytism in the Arabidopsis root mycobiome.</title>
        <authorList>
            <person name="Mesny F."/>
            <person name="Miyauchi S."/>
            <person name="Thiergart T."/>
            <person name="Pickel B."/>
            <person name="Atanasova L."/>
            <person name="Karlsson M."/>
            <person name="Huettel B."/>
            <person name="Barry K.W."/>
            <person name="Haridas S."/>
            <person name="Chen C."/>
            <person name="Bauer D."/>
            <person name="Andreopoulos W."/>
            <person name="Pangilinan J."/>
            <person name="LaButti K."/>
            <person name="Riley R."/>
            <person name="Lipzen A."/>
            <person name="Clum A."/>
            <person name="Drula E."/>
            <person name="Henrissat B."/>
            <person name="Kohler A."/>
            <person name="Grigoriev I.V."/>
            <person name="Martin F.M."/>
            <person name="Hacquard S."/>
        </authorList>
    </citation>
    <scope>NUCLEOTIDE SEQUENCE</scope>
    <source>
        <strain evidence="2">MPI-CAGE-AT-0021</strain>
    </source>
</reference>
<evidence type="ECO:0000256" key="1">
    <source>
        <dbReference type="SAM" id="MobiDB-lite"/>
    </source>
</evidence>
<dbReference type="Proteomes" id="UP000717696">
    <property type="component" value="Unassembled WGS sequence"/>
</dbReference>
<evidence type="ECO:0000313" key="3">
    <source>
        <dbReference type="Proteomes" id="UP000717696"/>
    </source>
</evidence>
<comment type="caution">
    <text evidence="2">The sequence shown here is derived from an EMBL/GenBank/DDBJ whole genome shotgun (WGS) entry which is preliminary data.</text>
</comment>
<dbReference type="EMBL" id="JAGMUU010000001">
    <property type="protein sequence ID" value="KAH7162308.1"/>
    <property type="molecule type" value="Genomic_DNA"/>
</dbReference>
<sequence length="232" mass="25174">MRHKALRSTIVTHLSLTHSLSSSIINSLCLPSHSNEPKVAMCVGAFVVRVFIDVFVPRSAQPNVSNSSTPWRRLFHTEVLRRTKEASHRHNRSTWSSLLSPFAARHGDQRAATGCDCTGTPTFRALSTTPTTGSIHCIAIDLNEQTLWTQAASSTAPAGLFPPPSPRASTPTSPALGGATGWPHHPTPANANLGYLVESRHTAHTRTQALTLLTSYPPHTYRLPTGAVDWFC</sequence>
<gene>
    <name evidence="2" type="ORF">B0J13DRAFT_5527</name>
</gene>
<keyword evidence="3" id="KW-1185">Reference proteome</keyword>
<protein>
    <submittedName>
        <fullName evidence="2">Uncharacterized protein</fullName>
    </submittedName>
</protein>